<dbReference type="AlphaFoldDB" id="A0A2U3KVK6"/>
<dbReference type="Proteomes" id="UP000238701">
    <property type="component" value="Unassembled WGS sequence"/>
</dbReference>
<dbReference type="EMBL" id="OMOD01000144">
    <property type="protein sequence ID" value="SPF43589.1"/>
    <property type="molecule type" value="Genomic_DNA"/>
</dbReference>
<sequence length="383" mass="43064">MTQMSGRIGRLILRGARWVCIYFLCLSNSAAWQGNSSSKVESSPWPEADQIFRSDPRWLGGDAAFSVDLGDGRVLWMFGDSFVAKKAGETRMQAAFIRNSVAIQTGYDPSRAAIKFYSATRHNEPGDFMPSKGTTWLWPLHGIRLRDRLLLLYMRMARDPNKSSLGFQSLGWNAFMVDNPDAEPSKWKPRKLDGPETQGKMLVGMSVIRDDEFVYAFVLHDVEHHAYLLRWPVGEAMAGRLSSPQWWCGSVEGWRENSAHRQVVIRDAGSDFSVQRDPRGEGFLEVNTDGFGATNIVFRRAARLEGAWSEPQKLYRPPESAAPNAFVYGGKAHPELSGGDLIVTYTVNGSDERLAHDMSIYFPRFVRVTFSEDSTGGQPRMQH</sequence>
<accession>A0A2U3KVK6</accession>
<name>A0A2U3KVK6_9BACT</name>
<dbReference type="InterPro" id="IPR025442">
    <property type="entry name" value="DUF4185"/>
</dbReference>
<evidence type="ECO:0000313" key="2">
    <source>
        <dbReference type="EMBL" id="SPF43589.1"/>
    </source>
</evidence>
<reference evidence="3" key="1">
    <citation type="submission" date="2018-02" db="EMBL/GenBank/DDBJ databases">
        <authorList>
            <person name="Hausmann B."/>
        </authorList>
    </citation>
    <scope>NUCLEOTIDE SEQUENCE [LARGE SCALE GENOMIC DNA]</scope>
    <source>
        <strain evidence="3">Peat soil MAG SbA1</strain>
    </source>
</reference>
<evidence type="ECO:0000259" key="1">
    <source>
        <dbReference type="Pfam" id="PF13810"/>
    </source>
</evidence>
<organism evidence="2 3">
    <name type="scientific">Candidatus Sulfotelmatobacter kueseliae</name>
    <dbReference type="NCBI Taxonomy" id="2042962"/>
    <lineage>
        <taxon>Bacteria</taxon>
        <taxon>Pseudomonadati</taxon>
        <taxon>Acidobacteriota</taxon>
        <taxon>Terriglobia</taxon>
        <taxon>Terriglobales</taxon>
        <taxon>Candidatus Korobacteraceae</taxon>
        <taxon>Candidatus Sulfotelmatobacter</taxon>
    </lineage>
</organism>
<proteinExistence type="predicted"/>
<evidence type="ECO:0000313" key="3">
    <source>
        <dbReference type="Proteomes" id="UP000238701"/>
    </source>
</evidence>
<gene>
    <name evidence="2" type="ORF">SBA1_50041</name>
</gene>
<feature type="domain" description="DUF4185" evidence="1">
    <location>
        <begin position="60"/>
        <end position="346"/>
    </location>
</feature>
<dbReference type="Pfam" id="PF13810">
    <property type="entry name" value="DUF4185"/>
    <property type="match status" value="1"/>
</dbReference>
<protein>
    <recommendedName>
        <fullName evidence="1">DUF4185 domain-containing protein</fullName>
    </recommendedName>
</protein>